<sequence>MALDHGLNEGAKTRHNSLKIFGHSTYVNVDARR</sequence>
<evidence type="ECO:0000313" key="2">
    <source>
        <dbReference type="Proteomes" id="UP000015104"/>
    </source>
</evidence>
<proteinExistence type="predicted"/>
<reference evidence="1" key="2">
    <citation type="submission" date="2015-06" db="UniProtKB">
        <authorList>
            <consortium name="EnsemblMetazoa"/>
        </authorList>
    </citation>
    <scope>IDENTIFICATION</scope>
</reference>
<evidence type="ECO:0000313" key="1">
    <source>
        <dbReference type="EnsemblMetazoa" id="tetur02g04790.1"/>
    </source>
</evidence>
<dbReference type="HOGENOM" id="CLU_3385330_0_0_1"/>
<dbReference type="Proteomes" id="UP000015104">
    <property type="component" value="Unassembled WGS sequence"/>
</dbReference>
<keyword evidence="2" id="KW-1185">Reference proteome</keyword>
<dbReference type="AlphaFoldDB" id="T1JVJ0"/>
<dbReference type="EMBL" id="CAEY01000795">
    <property type="status" value="NOT_ANNOTATED_CDS"/>
    <property type="molecule type" value="Genomic_DNA"/>
</dbReference>
<organism evidence="1 2">
    <name type="scientific">Tetranychus urticae</name>
    <name type="common">Two-spotted spider mite</name>
    <dbReference type="NCBI Taxonomy" id="32264"/>
    <lineage>
        <taxon>Eukaryota</taxon>
        <taxon>Metazoa</taxon>
        <taxon>Ecdysozoa</taxon>
        <taxon>Arthropoda</taxon>
        <taxon>Chelicerata</taxon>
        <taxon>Arachnida</taxon>
        <taxon>Acari</taxon>
        <taxon>Acariformes</taxon>
        <taxon>Trombidiformes</taxon>
        <taxon>Prostigmata</taxon>
        <taxon>Eleutherengona</taxon>
        <taxon>Raphignathae</taxon>
        <taxon>Tetranychoidea</taxon>
        <taxon>Tetranychidae</taxon>
        <taxon>Tetranychus</taxon>
    </lineage>
</organism>
<name>T1JVJ0_TETUR</name>
<protein>
    <submittedName>
        <fullName evidence="1">Uncharacterized protein</fullName>
    </submittedName>
</protein>
<reference evidence="2" key="1">
    <citation type="submission" date="2011-08" db="EMBL/GenBank/DDBJ databases">
        <authorList>
            <person name="Rombauts S."/>
        </authorList>
    </citation>
    <scope>NUCLEOTIDE SEQUENCE</scope>
    <source>
        <strain evidence="2">London</strain>
    </source>
</reference>
<accession>T1JVJ0</accession>
<dbReference type="EnsemblMetazoa" id="tetur02g04790.1">
    <property type="protein sequence ID" value="tetur02g04790.1"/>
    <property type="gene ID" value="tetur02g04790"/>
</dbReference>